<dbReference type="Proteomes" id="UP000677054">
    <property type="component" value="Unassembled WGS sequence"/>
</dbReference>
<evidence type="ECO:0000256" key="10">
    <source>
        <dbReference type="ARBA" id="ARBA00023286"/>
    </source>
</evidence>
<keyword evidence="3" id="KW-1003">Cell membrane</keyword>
<evidence type="ECO:0000313" key="15">
    <source>
        <dbReference type="Proteomes" id="UP000677054"/>
    </source>
</evidence>
<dbReference type="GO" id="GO:0005886">
    <property type="term" value="C:plasma membrane"/>
    <property type="evidence" value="ECO:0007669"/>
    <property type="project" value="UniProtKB-SubCell"/>
</dbReference>
<evidence type="ECO:0000256" key="9">
    <source>
        <dbReference type="ARBA" id="ARBA00023180"/>
    </source>
</evidence>
<dbReference type="GO" id="GO:0015276">
    <property type="term" value="F:ligand-gated monoatomic ion channel activity"/>
    <property type="evidence" value="ECO:0007669"/>
    <property type="project" value="InterPro"/>
</dbReference>
<dbReference type="InterPro" id="IPR052192">
    <property type="entry name" value="Insect_Ionotropic_Sensory_Rcpt"/>
</dbReference>
<evidence type="ECO:0000256" key="6">
    <source>
        <dbReference type="ARBA" id="ARBA00023065"/>
    </source>
</evidence>
<keyword evidence="9" id="KW-0325">Glycoprotein</keyword>
<protein>
    <recommendedName>
        <fullName evidence="13">Ionotropic glutamate receptor L-glutamate and glycine-binding domain-containing protein</fullName>
    </recommendedName>
</protein>
<keyword evidence="15" id="KW-1185">Reference proteome</keyword>
<dbReference type="SUPFAM" id="SSF53850">
    <property type="entry name" value="Periplasmic binding protein-like II"/>
    <property type="match status" value="1"/>
</dbReference>
<dbReference type="EMBL" id="LR899755">
    <property type="protein sequence ID" value="CAD7242251.1"/>
    <property type="molecule type" value="Genomic_DNA"/>
</dbReference>
<evidence type="ECO:0000256" key="3">
    <source>
        <dbReference type="ARBA" id="ARBA00022475"/>
    </source>
</evidence>
<dbReference type="Gene3D" id="3.40.190.10">
    <property type="entry name" value="Periplasmic binding protein-like II"/>
    <property type="match status" value="1"/>
</dbReference>
<evidence type="ECO:0000256" key="12">
    <source>
        <dbReference type="SAM" id="Phobius"/>
    </source>
</evidence>
<evidence type="ECO:0000256" key="2">
    <source>
        <dbReference type="ARBA" id="ARBA00022448"/>
    </source>
</evidence>
<organism evidence="14">
    <name type="scientific">Darwinula stevensoni</name>
    <dbReference type="NCBI Taxonomy" id="69355"/>
    <lineage>
        <taxon>Eukaryota</taxon>
        <taxon>Metazoa</taxon>
        <taxon>Ecdysozoa</taxon>
        <taxon>Arthropoda</taxon>
        <taxon>Crustacea</taxon>
        <taxon>Oligostraca</taxon>
        <taxon>Ostracoda</taxon>
        <taxon>Podocopa</taxon>
        <taxon>Podocopida</taxon>
        <taxon>Darwinulocopina</taxon>
        <taxon>Darwinuloidea</taxon>
        <taxon>Darwinulidae</taxon>
        <taxon>Darwinula</taxon>
    </lineage>
</organism>
<feature type="transmembrane region" description="Helical" evidence="12">
    <location>
        <begin position="174"/>
        <end position="194"/>
    </location>
</feature>
<evidence type="ECO:0000256" key="7">
    <source>
        <dbReference type="ARBA" id="ARBA00023136"/>
    </source>
</evidence>
<dbReference type="PANTHER" id="PTHR42643">
    <property type="entry name" value="IONOTROPIC RECEPTOR 20A-RELATED"/>
    <property type="match status" value="1"/>
</dbReference>
<feature type="domain" description="Ionotropic glutamate receptor L-glutamate and glycine-binding" evidence="13">
    <location>
        <begin position="52"/>
        <end position="157"/>
    </location>
</feature>
<evidence type="ECO:0000256" key="4">
    <source>
        <dbReference type="ARBA" id="ARBA00022692"/>
    </source>
</evidence>
<accession>A0A7R9A481</accession>
<evidence type="ECO:0000256" key="11">
    <source>
        <dbReference type="ARBA" id="ARBA00023303"/>
    </source>
</evidence>
<sequence>MLGLVEPAIPKQDTVMREAIPAKLRLALILRYLATVRDFGGQEFTDAVLEYIPYVIYNWSENNESENTMSIGRTGFETRVLFAVSEKLNFTYRLMESPEQIWGLQWDENGKGIGLIATVLDGRADVAMSALFQTEESERYSHFSRPIRSDCLSIMTRPSSTIPLWTSVFKPFQLLVWGLLFLSCIVTGTVMHFLNNA</sequence>
<dbReference type="AlphaFoldDB" id="A0A7R9A481"/>
<evidence type="ECO:0000259" key="13">
    <source>
        <dbReference type="Pfam" id="PF10613"/>
    </source>
</evidence>
<reference evidence="14" key="1">
    <citation type="submission" date="2020-11" db="EMBL/GenBank/DDBJ databases">
        <authorList>
            <person name="Tran Van P."/>
        </authorList>
    </citation>
    <scope>NUCLEOTIDE SEQUENCE</scope>
</reference>
<keyword evidence="6" id="KW-0406">Ion transport</keyword>
<evidence type="ECO:0000256" key="5">
    <source>
        <dbReference type="ARBA" id="ARBA00022989"/>
    </source>
</evidence>
<keyword evidence="10" id="KW-1071">Ligand-gated ion channel</keyword>
<keyword evidence="2" id="KW-0813">Transport</keyword>
<dbReference type="PANTHER" id="PTHR42643:SF24">
    <property type="entry name" value="IONOTROPIC RECEPTOR 60A"/>
    <property type="match status" value="1"/>
</dbReference>
<keyword evidence="8" id="KW-0675">Receptor</keyword>
<comment type="subcellular location">
    <subcellularLocation>
        <location evidence="1">Cell membrane</location>
        <topology evidence="1">Multi-pass membrane protein</topology>
    </subcellularLocation>
</comment>
<dbReference type="EMBL" id="CAJPEV010000238">
    <property type="protein sequence ID" value="CAG0882818.1"/>
    <property type="molecule type" value="Genomic_DNA"/>
</dbReference>
<dbReference type="OrthoDB" id="1681765at2759"/>
<keyword evidence="7 12" id="KW-0472">Membrane</keyword>
<evidence type="ECO:0000256" key="8">
    <source>
        <dbReference type="ARBA" id="ARBA00023170"/>
    </source>
</evidence>
<evidence type="ECO:0000256" key="1">
    <source>
        <dbReference type="ARBA" id="ARBA00004651"/>
    </source>
</evidence>
<keyword evidence="11" id="KW-0407">Ion channel</keyword>
<proteinExistence type="predicted"/>
<dbReference type="Pfam" id="PF10613">
    <property type="entry name" value="Lig_chan-Glu_bd"/>
    <property type="match status" value="1"/>
</dbReference>
<evidence type="ECO:0000313" key="14">
    <source>
        <dbReference type="EMBL" id="CAD7242251.1"/>
    </source>
</evidence>
<name>A0A7R9A481_9CRUS</name>
<gene>
    <name evidence="14" type="ORF">DSTB1V02_LOCUS2222</name>
</gene>
<keyword evidence="5 12" id="KW-1133">Transmembrane helix</keyword>
<dbReference type="InterPro" id="IPR019594">
    <property type="entry name" value="Glu/Gly-bd"/>
</dbReference>
<keyword evidence="4 12" id="KW-0812">Transmembrane</keyword>